<evidence type="ECO:0000313" key="2">
    <source>
        <dbReference type="Proteomes" id="UP001311915"/>
    </source>
</evidence>
<protein>
    <submittedName>
        <fullName evidence="1">Uncharacterized protein</fullName>
    </submittedName>
</protein>
<name>A0AAV9LFT0_9SOLN</name>
<comment type="caution">
    <text evidence="1">The sequence shown here is derived from an EMBL/GenBank/DDBJ whole genome shotgun (WGS) entry which is preliminary data.</text>
</comment>
<gene>
    <name evidence="1" type="ORF">R3W88_026902</name>
</gene>
<proteinExistence type="predicted"/>
<dbReference type="EMBL" id="JAWPEI010000006">
    <property type="protein sequence ID" value="KAK4724123.1"/>
    <property type="molecule type" value="Genomic_DNA"/>
</dbReference>
<sequence>MGELIVRLLSRLDRVPTSGIRPDTTDYPITVGAKSPFQEPSVGFQTPYSSSVPSLAPPIFVALPFDSTSGEKDYDFLTECRDIFFYLGILVAHGVSYTSY</sequence>
<dbReference type="Proteomes" id="UP001311915">
    <property type="component" value="Unassembled WGS sequence"/>
</dbReference>
<keyword evidence="2" id="KW-1185">Reference proteome</keyword>
<organism evidence="1 2">
    <name type="scientific">Solanum pinnatisectum</name>
    <name type="common">tansyleaf nightshade</name>
    <dbReference type="NCBI Taxonomy" id="50273"/>
    <lineage>
        <taxon>Eukaryota</taxon>
        <taxon>Viridiplantae</taxon>
        <taxon>Streptophyta</taxon>
        <taxon>Embryophyta</taxon>
        <taxon>Tracheophyta</taxon>
        <taxon>Spermatophyta</taxon>
        <taxon>Magnoliopsida</taxon>
        <taxon>eudicotyledons</taxon>
        <taxon>Gunneridae</taxon>
        <taxon>Pentapetalae</taxon>
        <taxon>asterids</taxon>
        <taxon>lamiids</taxon>
        <taxon>Solanales</taxon>
        <taxon>Solanaceae</taxon>
        <taxon>Solanoideae</taxon>
        <taxon>Solaneae</taxon>
        <taxon>Solanum</taxon>
    </lineage>
</organism>
<reference evidence="1 2" key="1">
    <citation type="submission" date="2023-10" db="EMBL/GenBank/DDBJ databases">
        <title>Genome-Wide Identification Analysis in wild type Solanum Pinnatisectum Reveals Some Genes Defensing Phytophthora Infestans.</title>
        <authorList>
            <person name="Sun C."/>
        </authorList>
    </citation>
    <scope>NUCLEOTIDE SEQUENCE [LARGE SCALE GENOMIC DNA]</scope>
    <source>
        <strain evidence="1">LQN</strain>
        <tissue evidence="1">Leaf</tissue>
    </source>
</reference>
<evidence type="ECO:0000313" key="1">
    <source>
        <dbReference type="EMBL" id="KAK4724123.1"/>
    </source>
</evidence>
<dbReference type="AlphaFoldDB" id="A0AAV9LFT0"/>
<accession>A0AAV9LFT0</accession>